<evidence type="ECO:0000256" key="4">
    <source>
        <dbReference type="ARBA" id="ARBA00022989"/>
    </source>
</evidence>
<evidence type="ECO:0000256" key="6">
    <source>
        <dbReference type="SAM" id="MobiDB-lite"/>
    </source>
</evidence>
<evidence type="ECO:0000256" key="5">
    <source>
        <dbReference type="ARBA" id="ARBA00023136"/>
    </source>
</evidence>
<sequence length="522" mass="58400">MSNASIRQTEARVHQASSEDRELAIALKSYEPDTEEEKRLVRKIDFILLPCLWWMYILAYLDKGNIANANAAGLSEDLGLSDNEYSLFISVFFVGYFLLEVPSNLVMVRIRPSIYLSIIVFVWGCIVTGMSQAKTLKEFLVGRFFLGCAEAGMFPGALYVLTCWYTKKEVGKRFCIFYTSGCIAPALGGIMAGAIIKSLDGARGMTGWRWLLLVEGLITVFCSGCLFFLIPDYPHNTRRFKQDERRLAHVRIMYDQKVNVVLENSTLTAFQALKAVIADPKTWLFLVLYNLNGTCTTISYFIPTILKTLGYTKVTAQWMTVPIYITGAVSMLIFSYTSDKMQDRRWHLSLLHLAPVTACLVSLFVTNAVVKYIMMCLFVGGLYTALPLILNWASECISFPNKKRSVAIAFINTFCNLSMLYGSFLWPSADAPRHVLGFATMCSFTGAASILAAVMPLIFPLLPKQPGTKAERDILALAASESQTSIDEDRGIMVPQVIVKNQTKTDQDQRGEQHHQHHATSV</sequence>
<feature type="domain" description="Major facilitator superfamily (MFS) profile" evidence="8">
    <location>
        <begin position="48"/>
        <end position="466"/>
    </location>
</feature>
<keyword evidence="10" id="KW-1185">Reference proteome</keyword>
<evidence type="ECO:0000256" key="7">
    <source>
        <dbReference type="SAM" id="Phobius"/>
    </source>
</evidence>
<keyword evidence="4 7" id="KW-1133">Transmembrane helix</keyword>
<dbReference type="GO" id="GO:0016020">
    <property type="term" value="C:membrane"/>
    <property type="evidence" value="ECO:0007669"/>
    <property type="project" value="UniProtKB-SubCell"/>
</dbReference>
<dbReference type="InterPro" id="IPR020846">
    <property type="entry name" value="MFS_dom"/>
</dbReference>
<accession>A0A9N9VJQ2</accession>
<gene>
    <name evidence="9" type="ORF">CRHIZ90672A_00005312</name>
</gene>
<dbReference type="AlphaFoldDB" id="A0A9N9VJQ2"/>
<dbReference type="Proteomes" id="UP000696573">
    <property type="component" value="Unassembled WGS sequence"/>
</dbReference>
<organism evidence="9 10">
    <name type="scientific">Clonostachys rhizophaga</name>
    <dbReference type="NCBI Taxonomy" id="160324"/>
    <lineage>
        <taxon>Eukaryota</taxon>
        <taxon>Fungi</taxon>
        <taxon>Dikarya</taxon>
        <taxon>Ascomycota</taxon>
        <taxon>Pezizomycotina</taxon>
        <taxon>Sordariomycetes</taxon>
        <taxon>Hypocreomycetidae</taxon>
        <taxon>Hypocreales</taxon>
        <taxon>Bionectriaceae</taxon>
        <taxon>Clonostachys</taxon>
    </lineage>
</organism>
<feature type="transmembrane region" description="Helical" evidence="7">
    <location>
        <begin position="314"/>
        <end position="334"/>
    </location>
</feature>
<dbReference type="Pfam" id="PF07690">
    <property type="entry name" value="MFS_1"/>
    <property type="match status" value="1"/>
</dbReference>
<keyword evidence="2" id="KW-0813">Transport</keyword>
<feature type="transmembrane region" description="Helical" evidence="7">
    <location>
        <begin position="208"/>
        <end position="230"/>
    </location>
</feature>
<dbReference type="PANTHER" id="PTHR43791">
    <property type="entry name" value="PERMEASE-RELATED"/>
    <property type="match status" value="1"/>
</dbReference>
<feature type="transmembrane region" description="Helical" evidence="7">
    <location>
        <begin position="114"/>
        <end position="132"/>
    </location>
</feature>
<keyword evidence="3 7" id="KW-0812">Transmembrane</keyword>
<proteinExistence type="predicted"/>
<dbReference type="OrthoDB" id="2985014at2759"/>
<keyword evidence="5 7" id="KW-0472">Membrane</keyword>
<feature type="transmembrane region" description="Helical" evidence="7">
    <location>
        <begin position="176"/>
        <end position="196"/>
    </location>
</feature>
<feature type="transmembrane region" description="Helical" evidence="7">
    <location>
        <begin position="405"/>
        <end position="426"/>
    </location>
</feature>
<protein>
    <recommendedName>
        <fullName evidence="8">Major facilitator superfamily (MFS) profile domain-containing protein</fullName>
    </recommendedName>
</protein>
<feature type="compositionally biased region" description="Basic and acidic residues" evidence="6">
    <location>
        <begin position="503"/>
        <end position="514"/>
    </location>
</feature>
<comment type="caution">
    <text evidence="9">The sequence shown here is derived from an EMBL/GenBank/DDBJ whole genome shotgun (WGS) entry which is preliminary data.</text>
</comment>
<dbReference type="FunFam" id="1.20.1250.20:FF:000013">
    <property type="entry name" value="MFS general substrate transporter"/>
    <property type="match status" value="1"/>
</dbReference>
<evidence type="ECO:0000256" key="3">
    <source>
        <dbReference type="ARBA" id="ARBA00022692"/>
    </source>
</evidence>
<feature type="transmembrane region" description="Helical" evidence="7">
    <location>
        <begin position="346"/>
        <end position="366"/>
    </location>
</feature>
<comment type="subcellular location">
    <subcellularLocation>
        <location evidence="1">Membrane</location>
        <topology evidence="1">Multi-pass membrane protein</topology>
    </subcellularLocation>
</comment>
<dbReference type="PANTHER" id="PTHR43791:SF38">
    <property type="entry name" value="MAJOR FACILITATOR SUPERFAMILY (MFS) PROFILE DOMAIN-CONTAINING PROTEIN"/>
    <property type="match status" value="1"/>
</dbReference>
<evidence type="ECO:0000313" key="10">
    <source>
        <dbReference type="Proteomes" id="UP000696573"/>
    </source>
</evidence>
<name>A0A9N9VJQ2_9HYPO</name>
<dbReference type="Gene3D" id="1.20.1250.20">
    <property type="entry name" value="MFS general substrate transporter like domains"/>
    <property type="match status" value="2"/>
</dbReference>
<feature type="transmembrane region" description="Helical" evidence="7">
    <location>
        <begin position="438"/>
        <end position="462"/>
    </location>
</feature>
<dbReference type="InterPro" id="IPR036259">
    <property type="entry name" value="MFS_trans_sf"/>
</dbReference>
<feature type="transmembrane region" description="Helical" evidence="7">
    <location>
        <begin position="283"/>
        <end position="302"/>
    </location>
</feature>
<dbReference type="EMBL" id="CABFNQ020000702">
    <property type="protein sequence ID" value="CAH0025160.1"/>
    <property type="molecule type" value="Genomic_DNA"/>
</dbReference>
<dbReference type="FunFam" id="1.20.1250.20:FF:000057">
    <property type="entry name" value="MFS general substrate transporter"/>
    <property type="match status" value="1"/>
</dbReference>
<feature type="transmembrane region" description="Helical" evidence="7">
    <location>
        <begin position="85"/>
        <end position="102"/>
    </location>
</feature>
<reference evidence="9" key="1">
    <citation type="submission" date="2021-10" db="EMBL/GenBank/DDBJ databases">
        <authorList>
            <person name="Piombo E."/>
        </authorList>
    </citation>
    <scope>NUCLEOTIDE SEQUENCE</scope>
</reference>
<feature type="transmembrane region" description="Helical" evidence="7">
    <location>
        <begin position="372"/>
        <end position="393"/>
    </location>
</feature>
<feature type="transmembrane region" description="Helical" evidence="7">
    <location>
        <begin position="144"/>
        <end position="164"/>
    </location>
</feature>
<feature type="region of interest" description="Disordered" evidence="6">
    <location>
        <begin position="503"/>
        <end position="522"/>
    </location>
</feature>
<dbReference type="GO" id="GO:0022857">
    <property type="term" value="F:transmembrane transporter activity"/>
    <property type="evidence" value="ECO:0007669"/>
    <property type="project" value="InterPro"/>
</dbReference>
<dbReference type="PROSITE" id="PS50850">
    <property type="entry name" value="MFS"/>
    <property type="match status" value="1"/>
</dbReference>
<evidence type="ECO:0000259" key="8">
    <source>
        <dbReference type="PROSITE" id="PS50850"/>
    </source>
</evidence>
<dbReference type="SUPFAM" id="SSF103473">
    <property type="entry name" value="MFS general substrate transporter"/>
    <property type="match status" value="1"/>
</dbReference>
<dbReference type="InterPro" id="IPR011701">
    <property type="entry name" value="MFS"/>
</dbReference>
<feature type="transmembrane region" description="Helical" evidence="7">
    <location>
        <begin position="44"/>
        <end position="61"/>
    </location>
</feature>
<evidence type="ECO:0000256" key="2">
    <source>
        <dbReference type="ARBA" id="ARBA00022448"/>
    </source>
</evidence>
<evidence type="ECO:0000256" key="1">
    <source>
        <dbReference type="ARBA" id="ARBA00004141"/>
    </source>
</evidence>
<evidence type="ECO:0000313" key="9">
    <source>
        <dbReference type="EMBL" id="CAH0025160.1"/>
    </source>
</evidence>